<organism evidence="2 3">
    <name type="scientific">Monilinia laxa</name>
    <name type="common">Brown rot fungus</name>
    <name type="synonym">Sclerotinia laxa</name>
    <dbReference type="NCBI Taxonomy" id="61186"/>
    <lineage>
        <taxon>Eukaryota</taxon>
        <taxon>Fungi</taxon>
        <taxon>Dikarya</taxon>
        <taxon>Ascomycota</taxon>
        <taxon>Pezizomycotina</taxon>
        <taxon>Leotiomycetes</taxon>
        <taxon>Helotiales</taxon>
        <taxon>Sclerotiniaceae</taxon>
        <taxon>Monilinia</taxon>
    </lineage>
</organism>
<feature type="signal peptide" evidence="1">
    <location>
        <begin position="1"/>
        <end position="36"/>
    </location>
</feature>
<gene>
    <name evidence="2" type="ORF">EYC80_009488</name>
</gene>
<evidence type="ECO:0000313" key="3">
    <source>
        <dbReference type="Proteomes" id="UP000326757"/>
    </source>
</evidence>
<dbReference type="Proteomes" id="UP000326757">
    <property type="component" value="Unassembled WGS sequence"/>
</dbReference>
<name>A0A5N6JXZ4_MONLA</name>
<keyword evidence="3" id="KW-1185">Reference proteome</keyword>
<feature type="chain" id="PRO_5024875631" evidence="1">
    <location>
        <begin position="37"/>
        <end position="203"/>
    </location>
</feature>
<proteinExistence type="predicted"/>
<evidence type="ECO:0000256" key="1">
    <source>
        <dbReference type="SAM" id="SignalP"/>
    </source>
</evidence>
<comment type="caution">
    <text evidence="2">The sequence shown here is derived from an EMBL/GenBank/DDBJ whole genome shotgun (WGS) entry which is preliminary data.</text>
</comment>
<sequence length="203" mass="22196">MHVMLIESTPTLTQFYMPNLCLVLQLLLDLTAGLDALKDVLTVLVQLQLGNDDLGWMDTERNGLSRGLLLDDTLDVDDVFETVDGGDLSLGTLVGATNDGNLIILSDWDGANLKFLSDAKKLKLRRVSYTYVVLFTELLAQRSAHDGTSDAGWGIEMSLAGLSPGGVEGCRKFSLALRSHKKPTRFAFCAEPFQSAIHSTYRS</sequence>
<evidence type="ECO:0000313" key="2">
    <source>
        <dbReference type="EMBL" id="KAB8294029.1"/>
    </source>
</evidence>
<keyword evidence="1" id="KW-0732">Signal</keyword>
<dbReference type="AlphaFoldDB" id="A0A5N6JXZ4"/>
<accession>A0A5N6JXZ4</accession>
<reference evidence="2 3" key="1">
    <citation type="submission" date="2019-06" db="EMBL/GenBank/DDBJ databases">
        <title>Genome Sequence of the Brown Rot Fungal Pathogen Monilinia laxa.</title>
        <authorList>
            <person name="De Miccolis Angelini R.M."/>
            <person name="Landi L."/>
            <person name="Abate D."/>
            <person name="Pollastro S."/>
            <person name="Romanazzi G."/>
            <person name="Faretra F."/>
        </authorList>
    </citation>
    <scope>NUCLEOTIDE SEQUENCE [LARGE SCALE GENOMIC DNA]</scope>
    <source>
        <strain evidence="2 3">Mlax316</strain>
    </source>
</reference>
<dbReference type="EMBL" id="VIGI01000011">
    <property type="protein sequence ID" value="KAB8294029.1"/>
    <property type="molecule type" value="Genomic_DNA"/>
</dbReference>
<protein>
    <submittedName>
        <fullName evidence="2">Uncharacterized protein</fullName>
    </submittedName>
</protein>